<proteinExistence type="predicted"/>
<dbReference type="KEGG" id="nsl:BOX37_08615"/>
<evidence type="ECO:0000313" key="4">
    <source>
        <dbReference type="Proteomes" id="UP000183810"/>
    </source>
</evidence>
<dbReference type="Proteomes" id="UP000183810">
    <property type="component" value="Chromosome"/>
</dbReference>
<dbReference type="Pfam" id="PF26571">
    <property type="entry name" value="VldE"/>
    <property type="match status" value="1"/>
</dbReference>
<dbReference type="EMBL" id="CP018082">
    <property type="protein sequence ID" value="APE38137.1"/>
    <property type="molecule type" value="Genomic_DNA"/>
</dbReference>
<sequence length="212" mass="22503">MPGQHRKTAPAPGSRGALGVCGLAMTVPAMLWMAFKPSPAVPEAAAAEPRSTSNIELDPIAAAAQHTELEPESGLEPVAADDELAALSAMKAKLLCSTDLRGAKPHVAQVGRLIQQTFGLHDIGGAEGRWDGDHGSGLALDFMTPNAAVGDTIAEFVLANKERFGVTYVIWKQRYNDGNGWSLMEDRGSSTQNHYDHVHVSFHSYGAANLTC</sequence>
<keyword evidence="1" id="KW-0472">Membrane</keyword>
<keyword evidence="1" id="KW-0812">Transmembrane</keyword>
<dbReference type="AlphaFoldDB" id="A0A1J0W1R7"/>
<reference evidence="3" key="1">
    <citation type="submission" date="2016-11" db="EMBL/GenBank/DDBJ databases">
        <authorList>
            <person name="Jaros S."/>
            <person name="Januszkiewicz K."/>
            <person name="Wedrychowicz H."/>
        </authorList>
    </citation>
    <scope>NUCLEOTIDE SEQUENCE [LARGE SCALE GENOMIC DNA]</scope>
    <source>
        <strain evidence="3">Y48</strain>
    </source>
</reference>
<gene>
    <name evidence="3" type="ORF">BOX37_08615</name>
</gene>
<evidence type="ECO:0000256" key="1">
    <source>
        <dbReference type="SAM" id="Phobius"/>
    </source>
</evidence>
<keyword evidence="4" id="KW-1185">Reference proteome</keyword>
<keyword evidence="1" id="KW-1133">Transmembrane helix</keyword>
<dbReference type="InterPro" id="IPR058593">
    <property type="entry name" value="ARB_07466-like_C"/>
</dbReference>
<organism evidence="3 4">
    <name type="scientific">Nocardia mangyaensis</name>
    <dbReference type="NCBI Taxonomy" id="2213200"/>
    <lineage>
        <taxon>Bacteria</taxon>
        <taxon>Bacillati</taxon>
        <taxon>Actinomycetota</taxon>
        <taxon>Actinomycetes</taxon>
        <taxon>Mycobacteriales</taxon>
        <taxon>Nocardiaceae</taxon>
        <taxon>Nocardia</taxon>
    </lineage>
</organism>
<feature type="domain" description="ARB-07466-like C-terminal" evidence="2">
    <location>
        <begin position="102"/>
        <end position="195"/>
    </location>
</feature>
<protein>
    <recommendedName>
        <fullName evidence="2">ARB-07466-like C-terminal domain-containing protein</fullName>
    </recommendedName>
</protein>
<evidence type="ECO:0000259" key="2">
    <source>
        <dbReference type="Pfam" id="PF26571"/>
    </source>
</evidence>
<name>A0A1J0W1R7_9NOCA</name>
<feature type="transmembrane region" description="Helical" evidence="1">
    <location>
        <begin position="16"/>
        <end position="35"/>
    </location>
</feature>
<evidence type="ECO:0000313" key="3">
    <source>
        <dbReference type="EMBL" id="APE38137.1"/>
    </source>
</evidence>
<accession>A0A1J0W1R7</accession>